<dbReference type="Proteomes" id="UP000314294">
    <property type="component" value="Unassembled WGS sequence"/>
</dbReference>
<accession>A0A4Z2FTN0</accession>
<name>A0A4Z2FTN0_9TELE</name>
<comment type="caution">
    <text evidence="1">The sequence shown here is derived from an EMBL/GenBank/DDBJ whole genome shotgun (WGS) entry which is preliminary data.</text>
</comment>
<proteinExistence type="predicted"/>
<gene>
    <name evidence="1" type="ORF">EYF80_045595</name>
</gene>
<evidence type="ECO:0000313" key="2">
    <source>
        <dbReference type="Proteomes" id="UP000314294"/>
    </source>
</evidence>
<protein>
    <submittedName>
        <fullName evidence="1">Uncharacterized protein</fullName>
    </submittedName>
</protein>
<sequence length="167" mass="18570">MEVGLQSGSWAVRTTEMRNKLGFWSSAKADVSVWLSVCWQRSCRQVTSSDSASRAMMVSLTETHCCRTHIPACSAVGGDSPSLLELQSSRPAAAAQVSRMKHATVAVKSPTSIVWKRENTLNTHKYILWNYLLGVEKGACLTWMATRAAGMISSTRMEERSDRDIWR</sequence>
<organism evidence="1 2">
    <name type="scientific">Liparis tanakae</name>
    <name type="common">Tanaka's snailfish</name>
    <dbReference type="NCBI Taxonomy" id="230148"/>
    <lineage>
        <taxon>Eukaryota</taxon>
        <taxon>Metazoa</taxon>
        <taxon>Chordata</taxon>
        <taxon>Craniata</taxon>
        <taxon>Vertebrata</taxon>
        <taxon>Euteleostomi</taxon>
        <taxon>Actinopterygii</taxon>
        <taxon>Neopterygii</taxon>
        <taxon>Teleostei</taxon>
        <taxon>Neoteleostei</taxon>
        <taxon>Acanthomorphata</taxon>
        <taxon>Eupercaria</taxon>
        <taxon>Perciformes</taxon>
        <taxon>Cottioidei</taxon>
        <taxon>Cottales</taxon>
        <taxon>Liparidae</taxon>
        <taxon>Liparis</taxon>
    </lineage>
</organism>
<dbReference type="AlphaFoldDB" id="A0A4Z2FTN0"/>
<reference evidence="1 2" key="1">
    <citation type="submission" date="2019-03" db="EMBL/GenBank/DDBJ databases">
        <title>First draft genome of Liparis tanakae, snailfish: a comprehensive survey of snailfish specific genes.</title>
        <authorList>
            <person name="Kim W."/>
            <person name="Song I."/>
            <person name="Jeong J.-H."/>
            <person name="Kim D."/>
            <person name="Kim S."/>
            <person name="Ryu S."/>
            <person name="Song J.Y."/>
            <person name="Lee S.K."/>
        </authorList>
    </citation>
    <scope>NUCLEOTIDE SEQUENCE [LARGE SCALE GENOMIC DNA]</scope>
    <source>
        <tissue evidence="1">Muscle</tissue>
    </source>
</reference>
<keyword evidence="2" id="KW-1185">Reference proteome</keyword>
<dbReference type="EMBL" id="SRLO01000917">
    <property type="protein sequence ID" value="TNN44220.1"/>
    <property type="molecule type" value="Genomic_DNA"/>
</dbReference>
<evidence type="ECO:0000313" key="1">
    <source>
        <dbReference type="EMBL" id="TNN44220.1"/>
    </source>
</evidence>